<evidence type="ECO:0000256" key="6">
    <source>
        <dbReference type="PIRSR" id="PIRSR001430-2"/>
    </source>
</evidence>
<dbReference type="RefSeq" id="WP_101332778.1">
    <property type="nucleotide sequence ID" value="NZ_PJNH01000005.1"/>
</dbReference>
<dbReference type="Pfam" id="PF01416">
    <property type="entry name" value="PseudoU_synth_1"/>
    <property type="match status" value="2"/>
</dbReference>
<name>A0A2I0QQF5_9BACI</name>
<dbReference type="PANTHER" id="PTHR11142">
    <property type="entry name" value="PSEUDOURIDYLATE SYNTHASE"/>
    <property type="match status" value="1"/>
</dbReference>
<evidence type="ECO:0000256" key="7">
    <source>
        <dbReference type="RuleBase" id="RU003792"/>
    </source>
</evidence>
<dbReference type="CDD" id="cd02570">
    <property type="entry name" value="PseudoU_synth_EcTruA"/>
    <property type="match status" value="1"/>
</dbReference>
<feature type="domain" description="Pseudouridine synthase I TruA alpha/beta" evidence="8">
    <location>
        <begin position="7"/>
        <end position="102"/>
    </location>
</feature>
<comment type="similarity">
    <text evidence="1 4 7">Belongs to the tRNA pseudouridine synthase TruA family.</text>
</comment>
<dbReference type="InterPro" id="IPR001406">
    <property type="entry name" value="PsdUridine_synth_TruA"/>
</dbReference>
<feature type="domain" description="Pseudouridine synthase I TruA alpha/beta" evidence="8">
    <location>
        <begin position="143"/>
        <end position="246"/>
    </location>
</feature>
<feature type="binding site" evidence="4 6">
    <location>
        <position position="110"/>
    </location>
    <ligand>
        <name>substrate</name>
    </ligand>
</feature>
<dbReference type="InterPro" id="IPR020097">
    <property type="entry name" value="PsdUridine_synth_TruA_a/b_dom"/>
</dbReference>
<dbReference type="EMBL" id="PJNH01000005">
    <property type="protein sequence ID" value="PKR76564.1"/>
    <property type="molecule type" value="Genomic_DNA"/>
</dbReference>
<comment type="catalytic activity">
    <reaction evidence="4 7">
        <text>uridine(38/39/40) in tRNA = pseudouridine(38/39/40) in tRNA</text>
        <dbReference type="Rhea" id="RHEA:22376"/>
        <dbReference type="Rhea" id="RHEA-COMP:10085"/>
        <dbReference type="Rhea" id="RHEA-COMP:10087"/>
        <dbReference type="ChEBI" id="CHEBI:65314"/>
        <dbReference type="ChEBI" id="CHEBI:65315"/>
        <dbReference type="EC" id="5.4.99.12"/>
    </reaction>
</comment>
<dbReference type="FunFam" id="3.30.70.580:FF:000001">
    <property type="entry name" value="tRNA pseudouridine synthase A"/>
    <property type="match status" value="1"/>
</dbReference>
<keyword evidence="10" id="KW-1185">Reference proteome</keyword>
<dbReference type="Gene3D" id="3.30.70.580">
    <property type="entry name" value="Pseudouridine synthase I, catalytic domain, N-terminal subdomain"/>
    <property type="match status" value="1"/>
</dbReference>
<dbReference type="InterPro" id="IPR020103">
    <property type="entry name" value="PsdUridine_synth_cat_dom_sf"/>
</dbReference>
<keyword evidence="2 4" id="KW-0819">tRNA processing</keyword>
<dbReference type="AlphaFoldDB" id="A0A2I0QQF5"/>
<evidence type="ECO:0000259" key="8">
    <source>
        <dbReference type="Pfam" id="PF01416"/>
    </source>
</evidence>
<dbReference type="SUPFAM" id="SSF55120">
    <property type="entry name" value="Pseudouridine synthase"/>
    <property type="match status" value="1"/>
</dbReference>
<dbReference type="Gene3D" id="3.30.70.660">
    <property type="entry name" value="Pseudouridine synthase I, catalytic domain, C-terminal subdomain"/>
    <property type="match status" value="1"/>
</dbReference>
<organism evidence="9 10">
    <name type="scientific">Halalkalibacillus sediminis</name>
    <dbReference type="NCBI Taxonomy" id="2018042"/>
    <lineage>
        <taxon>Bacteria</taxon>
        <taxon>Bacillati</taxon>
        <taxon>Bacillota</taxon>
        <taxon>Bacilli</taxon>
        <taxon>Bacillales</taxon>
        <taxon>Bacillaceae</taxon>
        <taxon>Halalkalibacillus</taxon>
    </lineage>
</organism>
<reference evidence="9 10" key="1">
    <citation type="submission" date="2017-06" db="EMBL/GenBank/DDBJ databases">
        <title>the draft geome sequence of Illustriluteabacillus marina B3227.</title>
        <authorList>
            <person name="He R.-H."/>
            <person name="Du Z.-J."/>
        </authorList>
    </citation>
    <scope>NUCLEOTIDE SEQUENCE [LARGE SCALE GENOMIC DNA]</scope>
    <source>
        <strain evidence="9 10">B3227</strain>
    </source>
</reference>
<evidence type="ECO:0000313" key="9">
    <source>
        <dbReference type="EMBL" id="PKR76564.1"/>
    </source>
</evidence>
<proteinExistence type="inferred from homology"/>
<dbReference type="EC" id="5.4.99.12" evidence="4"/>
<evidence type="ECO:0000256" key="1">
    <source>
        <dbReference type="ARBA" id="ARBA00009375"/>
    </source>
</evidence>
<evidence type="ECO:0000256" key="4">
    <source>
        <dbReference type="HAMAP-Rule" id="MF_00171"/>
    </source>
</evidence>
<dbReference type="HAMAP" id="MF_00171">
    <property type="entry name" value="TruA"/>
    <property type="match status" value="1"/>
</dbReference>
<sequence>MERIKMIIMYDGTDFAGYQVQINQRTVQQVIERALRKMHKQDVRIFSSGRTDSGVHAMGQVIHFDSHLELDEPTWKHALMTLLPSDIRIIEVEKVSQDFHARKDASHKTYLYQIRNAKEHEVFARNFEWHIPRALDVDRMQEAAPLMEGTHDFTAFAASKTNVKGDKTRTIHEVKVLKEGSHIFIEVTGDGFLTHMVRIMVGTLVEIGIRKKDPKCISEALSTNERHKLGLTAPGHGLYLKKVAYEKGKTEH</sequence>
<evidence type="ECO:0000256" key="5">
    <source>
        <dbReference type="PIRSR" id="PIRSR001430-1"/>
    </source>
</evidence>
<gene>
    <name evidence="4" type="primary">truA</name>
    <name evidence="9" type="ORF">CEY16_14490</name>
</gene>
<dbReference type="GO" id="GO:0160147">
    <property type="term" value="F:tRNA pseudouridine(38-40) synthase activity"/>
    <property type="evidence" value="ECO:0007669"/>
    <property type="project" value="UniProtKB-EC"/>
</dbReference>
<evidence type="ECO:0000256" key="2">
    <source>
        <dbReference type="ARBA" id="ARBA00022694"/>
    </source>
</evidence>
<dbReference type="GO" id="GO:0003723">
    <property type="term" value="F:RNA binding"/>
    <property type="evidence" value="ECO:0007669"/>
    <property type="project" value="InterPro"/>
</dbReference>
<comment type="subunit">
    <text evidence="4">Homodimer.</text>
</comment>
<dbReference type="NCBIfam" id="TIGR00071">
    <property type="entry name" value="hisT_truA"/>
    <property type="match status" value="1"/>
</dbReference>
<keyword evidence="3 4" id="KW-0413">Isomerase</keyword>
<comment type="function">
    <text evidence="4">Formation of pseudouridine at positions 38, 39 and 40 in the anticodon stem and loop of transfer RNAs.</text>
</comment>
<comment type="caution">
    <text evidence="9">The sequence shown here is derived from an EMBL/GenBank/DDBJ whole genome shotgun (WGS) entry which is preliminary data.</text>
</comment>
<feature type="active site" description="Nucleophile" evidence="4 5">
    <location>
        <position position="52"/>
    </location>
</feature>
<dbReference type="PIRSF" id="PIRSF001430">
    <property type="entry name" value="tRNA_psdUrid_synth"/>
    <property type="match status" value="1"/>
</dbReference>
<evidence type="ECO:0000313" key="10">
    <source>
        <dbReference type="Proteomes" id="UP000243524"/>
    </source>
</evidence>
<evidence type="ECO:0000256" key="3">
    <source>
        <dbReference type="ARBA" id="ARBA00023235"/>
    </source>
</evidence>
<comment type="caution">
    <text evidence="4">Lacks conserved residue(s) required for the propagation of feature annotation.</text>
</comment>
<dbReference type="Proteomes" id="UP000243524">
    <property type="component" value="Unassembled WGS sequence"/>
</dbReference>
<accession>A0A2I0QQF5</accession>
<dbReference type="InterPro" id="IPR020094">
    <property type="entry name" value="TruA/RsuA/RluB/E/F_N"/>
</dbReference>
<dbReference type="OrthoDB" id="9811823at2"/>
<protein>
    <recommendedName>
        <fullName evidence="4">tRNA pseudouridine synthase A</fullName>
        <ecNumber evidence="4">5.4.99.12</ecNumber>
    </recommendedName>
    <alternativeName>
        <fullName evidence="4">tRNA pseudouridine(38-40) synthase</fullName>
    </alternativeName>
    <alternativeName>
        <fullName evidence="4">tRNA pseudouridylate synthase I</fullName>
    </alternativeName>
    <alternativeName>
        <fullName evidence="4">tRNA-uridine isomerase I</fullName>
    </alternativeName>
</protein>
<dbReference type="InterPro" id="IPR020095">
    <property type="entry name" value="PsdUridine_synth_TruA_C"/>
</dbReference>
<dbReference type="GO" id="GO:0031119">
    <property type="term" value="P:tRNA pseudouridine synthesis"/>
    <property type="evidence" value="ECO:0007669"/>
    <property type="project" value="UniProtKB-UniRule"/>
</dbReference>
<dbReference type="PANTHER" id="PTHR11142:SF0">
    <property type="entry name" value="TRNA PSEUDOURIDINE SYNTHASE-LIKE 1"/>
    <property type="match status" value="1"/>
</dbReference>